<evidence type="ECO:0000256" key="4">
    <source>
        <dbReference type="ARBA" id="ARBA00022840"/>
    </source>
</evidence>
<dbReference type="EMBL" id="MFPX01000011">
    <property type="protein sequence ID" value="OGH66687.1"/>
    <property type="molecule type" value="Genomic_DNA"/>
</dbReference>
<evidence type="ECO:0000256" key="1">
    <source>
        <dbReference type="ARBA" id="ARBA00006271"/>
    </source>
</evidence>
<evidence type="ECO:0000313" key="10">
    <source>
        <dbReference type="EMBL" id="OGH66687.1"/>
    </source>
</evidence>
<evidence type="ECO:0000256" key="2">
    <source>
        <dbReference type="ARBA" id="ARBA00022741"/>
    </source>
</evidence>
<dbReference type="InterPro" id="IPR027417">
    <property type="entry name" value="P-loop_NTPase"/>
</dbReference>
<proteinExistence type="inferred from homology"/>
<dbReference type="AlphaFoldDB" id="A0A1F6M4V6"/>
<dbReference type="InterPro" id="IPR000432">
    <property type="entry name" value="DNA_mismatch_repair_MutS_C"/>
</dbReference>
<gene>
    <name evidence="10" type="ORF">A3B90_02630</name>
</gene>
<keyword evidence="6" id="KW-0234">DNA repair</keyword>
<dbReference type="SUPFAM" id="SSF53150">
    <property type="entry name" value="DNA repair protein MutS, domain II"/>
    <property type="match status" value="1"/>
</dbReference>
<dbReference type="Proteomes" id="UP000178742">
    <property type="component" value="Unassembled WGS sequence"/>
</dbReference>
<dbReference type="GO" id="GO:0140664">
    <property type="term" value="F:ATP-dependent DNA damage sensor activity"/>
    <property type="evidence" value="ECO:0007669"/>
    <property type="project" value="InterPro"/>
</dbReference>
<dbReference type="InterPro" id="IPR003615">
    <property type="entry name" value="HNH_nuc"/>
</dbReference>
<organism evidence="10 11">
    <name type="scientific">Candidatus Magasanikbacteria bacterium RIFCSPHIGHO2_02_FULL_41_13</name>
    <dbReference type="NCBI Taxonomy" id="1798676"/>
    <lineage>
        <taxon>Bacteria</taxon>
        <taxon>Candidatus Magasanikiibacteriota</taxon>
    </lineage>
</organism>
<dbReference type="Pfam" id="PF05188">
    <property type="entry name" value="MutS_II"/>
    <property type="match status" value="1"/>
</dbReference>
<protein>
    <recommendedName>
        <fullName evidence="12">DNA mismatch repair protein</fullName>
    </recommendedName>
</protein>
<dbReference type="GO" id="GO:0005524">
    <property type="term" value="F:ATP binding"/>
    <property type="evidence" value="ECO:0007669"/>
    <property type="project" value="UniProtKB-KW"/>
</dbReference>
<dbReference type="InterPro" id="IPR036187">
    <property type="entry name" value="DNA_mismatch_repair_MutS_sf"/>
</dbReference>
<keyword evidence="3" id="KW-0227">DNA damage</keyword>
<dbReference type="GO" id="GO:0006298">
    <property type="term" value="P:mismatch repair"/>
    <property type="evidence" value="ECO:0007669"/>
    <property type="project" value="InterPro"/>
</dbReference>
<dbReference type="InterPro" id="IPR007860">
    <property type="entry name" value="DNA_mmatch_repair_MutS_con_dom"/>
</dbReference>
<dbReference type="InterPro" id="IPR036678">
    <property type="entry name" value="MutS_con_dom_sf"/>
</dbReference>
<accession>A0A1F6M4V6</accession>
<dbReference type="SUPFAM" id="SSF52540">
    <property type="entry name" value="P-loop containing nucleoside triphosphate hydrolases"/>
    <property type="match status" value="1"/>
</dbReference>
<dbReference type="Pfam" id="PF00488">
    <property type="entry name" value="MutS_V"/>
    <property type="match status" value="1"/>
</dbReference>
<evidence type="ECO:0000313" key="11">
    <source>
        <dbReference type="Proteomes" id="UP000178742"/>
    </source>
</evidence>
<reference evidence="10 11" key="1">
    <citation type="journal article" date="2016" name="Nat. Commun.">
        <title>Thousands of microbial genomes shed light on interconnected biogeochemical processes in an aquifer system.</title>
        <authorList>
            <person name="Anantharaman K."/>
            <person name="Brown C.T."/>
            <person name="Hug L.A."/>
            <person name="Sharon I."/>
            <person name="Castelle C.J."/>
            <person name="Probst A.J."/>
            <person name="Thomas B.C."/>
            <person name="Singh A."/>
            <person name="Wilkins M.J."/>
            <person name="Karaoz U."/>
            <person name="Brodie E.L."/>
            <person name="Williams K.H."/>
            <person name="Hubbard S.S."/>
            <person name="Banfield J.F."/>
        </authorList>
    </citation>
    <scope>NUCLEOTIDE SEQUENCE [LARGE SCALE GENOMIC DNA]</scope>
</reference>
<keyword evidence="7" id="KW-0175">Coiled coil</keyword>
<keyword evidence="2" id="KW-0547">Nucleotide-binding</keyword>
<dbReference type="SMART" id="SM00534">
    <property type="entry name" value="MUTSac"/>
    <property type="match status" value="1"/>
</dbReference>
<dbReference type="Pfam" id="PF05192">
    <property type="entry name" value="MutS_III"/>
    <property type="match status" value="1"/>
</dbReference>
<dbReference type="GO" id="GO:0030983">
    <property type="term" value="F:mismatched DNA binding"/>
    <property type="evidence" value="ECO:0007669"/>
    <property type="project" value="InterPro"/>
</dbReference>
<comment type="caution">
    <text evidence="10">The sequence shown here is derived from an EMBL/GenBank/DDBJ whole genome shotgun (WGS) entry which is preliminary data.</text>
</comment>
<dbReference type="PANTHER" id="PTHR11361:SF34">
    <property type="entry name" value="DNA MISMATCH REPAIR PROTEIN MSH1, MITOCHONDRIAL"/>
    <property type="match status" value="1"/>
</dbReference>
<dbReference type="CDD" id="cd00085">
    <property type="entry name" value="HNHc"/>
    <property type="match status" value="1"/>
</dbReference>
<dbReference type="InterPro" id="IPR016151">
    <property type="entry name" value="DNA_mismatch_repair_MutS_N"/>
</dbReference>
<dbReference type="SUPFAM" id="SSF48334">
    <property type="entry name" value="DNA repair protein MutS, domain III"/>
    <property type="match status" value="1"/>
</dbReference>
<keyword evidence="4" id="KW-0067">ATP-binding</keyword>
<evidence type="ECO:0000256" key="6">
    <source>
        <dbReference type="ARBA" id="ARBA00023204"/>
    </source>
</evidence>
<sequence>MDTAEIEKLLEDNERSLIEIYFDLQEQFEQKYGSNTVVVIEVGSFFEVYGVDNDDEVIGKPKEIAEILNLQLTRKNKTILHNTLKNPLLAGFPVATFDRYISRLIQENKYTIVVVRQMGLPPNITRYVERIISPGVNFDYSLDHDNNFIASLLVDQINGLSSVGYSAIDVTTGKTYVQEIHSTKEDPNFALDEVFRLLRAYRTSEIVFTLGSSTVDEYKVRQYLELFENDVKINTKRLKVSYQNELLKRTYVIKSFLTPIEFLDLEKKPLMSEALSLLLDFIIDHDYQIIQKLERPTILSSENYLYLGNNPLEQLNIIARDPNELTVASYIDHTVTSIGRRLLRERLLNPITTVSEIEQRYNLSDMLGELHLSIDQELHNVYDLERIIRRIQLGRLHPFEVNFLYDSLKSADQIVESISNLKNHVVIESFVQEKNNLQDCLAFLEKTFNFDETGRVALQAIDTNIFQSGFHAELDALMQKRVSLEEKLELVRGKILEVLEIETGKKERDFVEIRQLDKEGHHITLTRSRFALIEEKLKTTFLSLDGVVYAFSDFSFKTQTTNVKITAPIIDRISEEIVGLQSKIIATTRELYLAELHKIEENFLSLFLNTTAFLSKVDVALSNIKASIKLNLIRPEIVAVEKGEQFLEISDLRHLLVEAREENGIYVPNDVFLGNKKYAKNDSLFTDMTKEDIQGILLYGINSSGKSSFMKSIGIAVVLAQSGFYVPAESMRFSIFSEIFTRILARDNFEKGLSSFAVEMMELKNIFNRCTQKSLILGDEISHGTETLSALSIVSATIEHLVEKGSFFLFTTHLHQLCNLERIQKIKEVLSVHLEVCYDSVQDKLLFERKLQAGSGSSIYGLEFAQSLHIDKDFMKRAQTIRKELAQDYQELELLTKKQKSKYHKELYLSTCAICKNMVEDTHHIAPQEVADAKGNIGGHFHKNHKYNLLPLCKDCHNKVHEGKLMIRGFVMTSNGLEIDFEEK</sequence>
<dbReference type="PIRSF" id="PIRSF037677">
    <property type="entry name" value="DNA_mis_repair_Msh6"/>
    <property type="match status" value="1"/>
</dbReference>
<evidence type="ECO:0008006" key="12">
    <source>
        <dbReference type="Google" id="ProtNLM"/>
    </source>
</evidence>
<evidence type="ECO:0000259" key="9">
    <source>
        <dbReference type="SMART" id="SM00534"/>
    </source>
</evidence>
<evidence type="ECO:0000256" key="5">
    <source>
        <dbReference type="ARBA" id="ARBA00023125"/>
    </source>
</evidence>
<dbReference type="InterPro" id="IPR017261">
    <property type="entry name" value="DNA_mismatch_repair_MutS/MSH"/>
</dbReference>
<keyword evidence="5" id="KW-0238">DNA-binding</keyword>
<dbReference type="SMART" id="SM00533">
    <property type="entry name" value="MUTSd"/>
    <property type="match status" value="1"/>
</dbReference>
<evidence type="ECO:0000256" key="3">
    <source>
        <dbReference type="ARBA" id="ARBA00022763"/>
    </source>
</evidence>
<evidence type="ECO:0000256" key="7">
    <source>
        <dbReference type="SAM" id="Coils"/>
    </source>
</evidence>
<dbReference type="Gene3D" id="1.10.1420.10">
    <property type="match status" value="2"/>
</dbReference>
<dbReference type="STRING" id="1798676.A3B90_02630"/>
<dbReference type="Pfam" id="PF01624">
    <property type="entry name" value="MutS_I"/>
    <property type="match status" value="1"/>
</dbReference>
<evidence type="ECO:0000259" key="8">
    <source>
        <dbReference type="SMART" id="SM00533"/>
    </source>
</evidence>
<dbReference type="InterPro" id="IPR045076">
    <property type="entry name" value="MutS"/>
</dbReference>
<feature type="domain" description="DNA mismatch repair protein MutS core" evidence="8">
    <location>
        <begin position="322"/>
        <end position="660"/>
    </location>
</feature>
<dbReference type="InterPro" id="IPR007695">
    <property type="entry name" value="DNA_mismatch_repair_MutS-lik_N"/>
</dbReference>
<dbReference type="Gene3D" id="3.40.50.300">
    <property type="entry name" value="P-loop containing nucleotide triphosphate hydrolases"/>
    <property type="match status" value="1"/>
</dbReference>
<comment type="similarity">
    <text evidence="1">Belongs to the DNA mismatch repair MutS family.</text>
</comment>
<name>A0A1F6M4V6_9BACT</name>
<dbReference type="PANTHER" id="PTHR11361">
    <property type="entry name" value="DNA MISMATCH REPAIR PROTEIN MUTS FAMILY MEMBER"/>
    <property type="match status" value="1"/>
</dbReference>
<dbReference type="SUPFAM" id="SSF55271">
    <property type="entry name" value="DNA repair protein MutS, domain I"/>
    <property type="match status" value="1"/>
</dbReference>
<feature type="coiled-coil region" evidence="7">
    <location>
        <begin position="875"/>
        <end position="902"/>
    </location>
</feature>
<dbReference type="Gene3D" id="3.40.1170.10">
    <property type="entry name" value="DNA repair protein MutS, domain I"/>
    <property type="match status" value="1"/>
</dbReference>
<dbReference type="InterPro" id="IPR007696">
    <property type="entry name" value="DNA_mismatch_repair_MutS_core"/>
</dbReference>
<feature type="domain" description="DNA mismatch repair proteins mutS family" evidence="9">
    <location>
        <begin position="693"/>
        <end position="883"/>
    </location>
</feature>